<keyword evidence="2 4" id="KW-0328">Glycosyltransferase</keyword>
<reference evidence="6" key="1">
    <citation type="submission" date="2023-04" db="EMBL/GenBank/DDBJ databases">
        <authorList>
            <person name="Vijverberg K."/>
            <person name="Xiong W."/>
            <person name="Schranz E."/>
        </authorList>
    </citation>
    <scope>NUCLEOTIDE SEQUENCE</scope>
</reference>
<keyword evidence="7" id="KW-1185">Reference proteome</keyword>
<evidence type="ECO:0000313" key="6">
    <source>
        <dbReference type="EMBL" id="CAI9267184.1"/>
    </source>
</evidence>
<gene>
    <name evidence="6" type="ORF">LSALG_LOCUS7683</name>
</gene>
<dbReference type="Gene3D" id="3.40.50.2000">
    <property type="entry name" value="Glycogen Phosphorylase B"/>
    <property type="match status" value="2"/>
</dbReference>
<sequence>METVVVNCESKPHVVFIPFPAQSHIKCMLKLARLLHHKGLHITFVNTVFNHKRLLNSGGPDCLDGAPGFQFETIPDGLPYDPDNSNVDTPQDIGELCNSILTNCLVPFIDLVARLDSPVTCIISDGFMPFTIDAAEKLRVPIMHFWTVAASAFMAFHEGPNLVEKGVIPLKDESCFTNGYLDTLIDWIPGMEGFCLKDFPSYVRTIDPNESGFNIVIKSAETTRKASHIILHTFEELESTIIKALKDKFPNLYTVGPLQLFLNKTENDEETKNLDIKSYSLWKEEPECMKWLEMREPNSVIYVNFGSITVMSLQELLEFGWGLANSNHYFIWIIRPDLVIGESAILPVEFKEVIEKRGFIASWCPQEEVLNHPSVGGFLTHCGWGSIIESLSAGVPMICWPFYGDQLTNCRQMCKEWDVGMEIGSNVKRDNVEKLVRNLMGGIEGKRIRNKAMEWKRITEIATSPKGSSLLDIQKLVNDINAFSRK</sequence>
<dbReference type="PANTHER" id="PTHR11926:SF1383">
    <property type="entry name" value="UDP-GLUCURONOSYL_UDP-GLUCOSYLTRANSFERASE, UDP-GLYCOSYLTRANSFERASE FAMILY"/>
    <property type="match status" value="1"/>
</dbReference>
<name>A0AA35UYV2_LACSI</name>
<evidence type="ECO:0000256" key="3">
    <source>
        <dbReference type="ARBA" id="ARBA00022679"/>
    </source>
</evidence>
<dbReference type="FunFam" id="3.40.50.2000:FF:000027">
    <property type="entry name" value="Glycosyltransferase"/>
    <property type="match status" value="1"/>
</dbReference>
<protein>
    <recommendedName>
        <fullName evidence="5">Glycosyltransferase</fullName>
        <ecNumber evidence="5">2.4.1.-</ecNumber>
    </recommendedName>
</protein>
<dbReference type="PROSITE" id="PS00375">
    <property type="entry name" value="UDPGT"/>
    <property type="match status" value="1"/>
</dbReference>
<comment type="similarity">
    <text evidence="1 4">Belongs to the UDP-glycosyltransferase family.</text>
</comment>
<dbReference type="PANTHER" id="PTHR11926">
    <property type="entry name" value="GLUCOSYL/GLUCURONOSYL TRANSFERASES"/>
    <property type="match status" value="1"/>
</dbReference>
<evidence type="ECO:0000256" key="5">
    <source>
        <dbReference type="RuleBase" id="RU362057"/>
    </source>
</evidence>
<dbReference type="GO" id="GO:0080043">
    <property type="term" value="F:quercetin 3-O-glucosyltransferase activity"/>
    <property type="evidence" value="ECO:0007669"/>
    <property type="project" value="TreeGrafter"/>
</dbReference>
<dbReference type="EC" id="2.4.1.-" evidence="5"/>
<dbReference type="InterPro" id="IPR035595">
    <property type="entry name" value="UDP_glycos_trans_CS"/>
</dbReference>
<dbReference type="Pfam" id="PF00201">
    <property type="entry name" value="UDPGT"/>
    <property type="match status" value="1"/>
</dbReference>
<evidence type="ECO:0000256" key="4">
    <source>
        <dbReference type="RuleBase" id="RU003718"/>
    </source>
</evidence>
<dbReference type="Proteomes" id="UP001177003">
    <property type="component" value="Chromosome 1"/>
</dbReference>
<dbReference type="SUPFAM" id="SSF53756">
    <property type="entry name" value="UDP-Glycosyltransferase/glycogen phosphorylase"/>
    <property type="match status" value="1"/>
</dbReference>
<organism evidence="6 7">
    <name type="scientific">Lactuca saligna</name>
    <name type="common">Willowleaf lettuce</name>
    <dbReference type="NCBI Taxonomy" id="75948"/>
    <lineage>
        <taxon>Eukaryota</taxon>
        <taxon>Viridiplantae</taxon>
        <taxon>Streptophyta</taxon>
        <taxon>Embryophyta</taxon>
        <taxon>Tracheophyta</taxon>
        <taxon>Spermatophyta</taxon>
        <taxon>Magnoliopsida</taxon>
        <taxon>eudicotyledons</taxon>
        <taxon>Gunneridae</taxon>
        <taxon>Pentapetalae</taxon>
        <taxon>asterids</taxon>
        <taxon>campanulids</taxon>
        <taxon>Asterales</taxon>
        <taxon>Asteraceae</taxon>
        <taxon>Cichorioideae</taxon>
        <taxon>Cichorieae</taxon>
        <taxon>Lactucinae</taxon>
        <taxon>Lactuca</taxon>
    </lineage>
</organism>
<accession>A0AA35UYV2</accession>
<dbReference type="InterPro" id="IPR002213">
    <property type="entry name" value="UDP_glucos_trans"/>
</dbReference>
<keyword evidence="3 4" id="KW-0808">Transferase</keyword>
<dbReference type="CDD" id="cd03784">
    <property type="entry name" value="GT1_Gtf-like"/>
    <property type="match status" value="1"/>
</dbReference>
<dbReference type="AlphaFoldDB" id="A0AA35UYV2"/>
<dbReference type="FunFam" id="3.40.50.2000:FF:000065">
    <property type="entry name" value="Glycosyltransferase"/>
    <property type="match status" value="1"/>
</dbReference>
<evidence type="ECO:0000256" key="1">
    <source>
        <dbReference type="ARBA" id="ARBA00009995"/>
    </source>
</evidence>
<evidence type="ECO:0000313" key="7">
    <source>
        <dbReference type="Proteomes" id="UP001177003"/>
    </source>
</evidence>
<dbReference type="GO" id="GO:0080044">
    <property type="term" value="F:quercetin 7-O-glucosyltransferase activity"/>
    <property type="evidence" value="ECO:0007669"/>
    <property type="project" value="TreeGrafter"/>
</dbReference>
<evidence type="ECO:0000256" key="2">
    <source>
        <dbReference type="ARBA" id="ARBA00022676"/>
    </source>
</evidence>
<dbReference type="EMBL" id="OX465077">
    <property type="protein sequence ID" value="CAI9267184.1"/>
    <property type="molecule type" value="Genomic_DNA"/>
</dbReference>
<proteinExistence type="inferred from homology"/>